<sequence>MGPQPDDNGNDEEVVAKPKQRQRTMALKKARKANGGSSSLVDEPSTAATTMPPPPPYQDSEGQQQQGGKRQRLVWTDHLHAVFVEAYDSLGEETQIERISASIPEDLINARFLHLRPLCILVPIKHKNHQLRALCIIPFLGKHASQVMKSLNHREGVGMISYSRHHQILFGAATFRSKSSECHL</sequence>
<name>A0AAQ3TDU9_PASNO</name>
<proteinExistence type="predicted"/>
<dbReference type="EMBL" id="CP144748">
    <property type="protein sequence ID" value="WVZ71400.1"/>
    <property type="molecule type" value="Genomic_DNA"/>
</dbReference>
<evidence type="ECO:0000313" key="2">
    <source>
        <dbReference type="EMBL" id="WVZ71400.1"/>
    </source>
</evidence>
<evidence type="ECO:0000313" key="3">
    <source>
        <dbReference type="Proteomes" id="UP001341281"/>
    </source>
</evidence>
<dbReference type="Proteomes" id="UP001341281">
    <property type="component" value="Chromosome 04"/>
</dbReference>
<keyword evidence="3" id="KW-1185">Reference proteome</keyword>
<dbReference type="AlphaFoldDB" id="A0AAQ3TDU9"/>
<accession>A0AAQ3TDU9</accession>
<organism evidence="2 3">
    <name type="scientific">Paspalum notatum var. saurae</name>
    <dbReference type="NCBI Taxonomy" id="547442"/>
    <lineage>
        <taxon>Eukaryota</taxon>
        <taxon>Viridiplantae</taxon>
        <taxon>Streptophyta</taxon>
        <taxon>Embryophyta</taxon>
        <taxon>Tracheophyta</taxon>
        <taxon>Spermatophyta</taxon>
        <taxon>Magnoliopsida</taxon>
        <taxon>Liliopsida</taxon>
        <taxon>Poales</taxon>
        <taxon>Poaceae</taxon>
        <taxon>PACMAD clade</taxon>
        <taxon>Panicoideae</taxon>
        <taxon>Andropogonodae</taxon>
        <taxon>Paspaleae</taxon>
        <taxon>Paspalinae</taxon>
        <taxon>Paspalum</taxon>
    </lineage>
</organism>
<reference evidence="2 3" key="1">
    <citation type="submission" date="2024-02" db="EMBL/GenBank/DDBJ databases">
        <title>High-quality chromosome-scale genome assembly of Pensacola bahiagrass (Paspalum notatum Flugge var. saurae).</title>
        <authorList>
            <person name="Vega J.M."/>
            <person name="Podio M."/>
            <person name="Orjuela J."/>
            <person name="Siena L.A."/>
            <person name="Pessino S.C."/>
            <person name="Combes M.C."/>
            <person name="Mariac C."/>
            <person name="Albertini E."/>
            <person name="Pupilli F."/>
            <person name="Ortiz J.P.A."/>
            <person name="Leblanc O."/>
        </authorList>
    </citation>
    <scope>NUCLEOTIDE SEQUENCE [LARGE SCALE GENOMIC DNA]</scope>
    <source>
        <strain evidence="2">R1</strain>
        <tissue evidence="2">Leaf</tissue>
    </source>
</reference>
<gene>
    <name evidence="2" type="ORF">U9M48_019991</name>
</gene>
<feature type="region of interest" description="Disordered" evidence="1">
    <location>
        <begin position="1"/>
        <end position="70"/>
    </location>
</feature>
<protein>
    <submittedName>
        <fullName evidence="2">Uncharacterized protein</fullName>
    </submittedName>
</protein>
<feature type="compositionally biased region" description="Basic residues" evidence="1">
    <location>
        <begin position="18"/>
        <end position="32"/>
    </location>
</feature>
<dbReference type="Gene3D" id="1.10.10.60">
    <property type="entry name" value="Homeodomain-like"/>
    <property type="match status" value="1"/>
</dbReference>
<evidence type="ECO:0000256" key="1">
    <source>
        <dbReference type="SAM" id="MobiDB-lite"/>
    </source>
</evidence>